<protein>
    <recommendedName>
        <fullName evidence="5">4Fe-4S ferredoxin-type domain-containing protein</fullName>
    </recommendedName>
</protein>
<reference evidence="6" key="1">
    <citation type="submission" date="2019-08" db="EMBL/GenBank/DDBJ databases">
        <authorList>
            <person name="Kucharzyk K."/>
            <person name="Murdoch R.W."/>
            <person name="Higgins S."/>
            <person name="Loffler F."/>
        </authorList>
    </citation>
    <scope>NUCLEOTIDE SEQUENCE</scope>
</reference>
<keyword evidence="2" id="KW-0479">Metal-binding</keyword>
<accession>A0A645G8I9</accession>
<evidence type="ECO:0000259" key="5">
    <source>
        <dbReference type="PROSITE" id="PS51379"/>
    </source>
</evidence>
<evidence type="ECO:0000313" key="6">
    <source>
        <dbReference type="EMBL" id="MPN23217.1"/>
    </source>
</evidence>
<evidence type="ECO:0000256" key="3">
    <source>
        <dbReference type="ARBA" id="ARBA00023004"/>
    </source>
</evidence>
<organism evidence="6">
    <name type="scientific">bioreactor metagenome</name>
    <dbReference type="NCBI Taxonomy" id="1076179"/>
    <lineage>
        <taxon>unclassified sequences</taxon>
        <taxon>metagenomes</taxon>
        <taxon>ecological metagenomes</taxon>
    </lineage>
</organism>
<dbReference type="PROSITE" id="PS51379">
    <property type="entry name" value="4FE4S_FER_2"/>
    <property type="match status" value="2"/>
</dbReference>
<dbReference type="GO" id="GO:0046872">
    <property type="term" value="F:metal ion binding"/>
    <property type="evidence" value="ECO:0007669"/>
    <property type="project" value="UniProtKB-KW"/>
</dbReference>
<dbReference type="EMBL" id="VSSQ01071660">
    <property type="protein sequence ID" value="MPN23217.1"/>
    <property type="molecule type" value="Genomic_DNA"/>
</dbReference>
<dbReference type="InterPro" id="IPR017896">
    <property type="entry name" value="4Fe4S_Fe-S-bd"/>
</dbReference>
<dbReference type="AlphaFoldDB" id="A0A645G8I9"/>
<sequence length="62" mass="7112">MFKITVNEHWCKSCGICADYCPKKVFDFKPEHPVTVARPQDCIGCGMCERRCPDFALEVTKE</sequence>
<evidence type="ECO:0000256" key="2">
    <source>
        <dbReference type="ARBA" id="ARBA00022723"/>
    </source>
</evidence>
<comment type="caution">
    <text evidence="6">The sequence shown here is derived from an EMBL/GenBank/DDBJ whole genome shotgun (WGS) entry which is preliminary data.</text>
</comment>
<dbReference type="GO" id="GO:0051539">
    <property type="term" value="F:4 iron, 4 sulfur cluster binding"/>
    <property type="evidence" value="ECO:0007669"/>
    <property type="project" value="UniProtKB-KW"/>
</dbReference>
<feature type="domain" description="4Fe-4S ferredoxin-type" evidence="5">
    <location>
        <begin position="2"/>
        <end position="31"/>
    </location>
</feature>
<gene>
    <name evidence="6" type="ORF">SDC9_170605</name>
</gene>
<evidence type="ECO:0000256" key="4">
    <source>
        <dbReference type="ARBA" id="ARBA00023014"/>
    </source>
</evidence>
<dbReference type="Gene3D" id="3.30.70.20">
    <property type="match status" value="1"/>
</dbReference>
<dbReference type="PROSITE" id="PS00198">
    <property type="entry name" value="4FE4S_FER_1"/>
    <property type="match status" value="2"/>
</dbReference>
<keyword evidence="1" id="KW-0004">4Fe-4S</keyword>
<dbReference type="SUPFAM" id="SSF54862">
    <property type="entry name" value="4Fe-4S ferredoxins"/>
    <property type="match status" value="1"/>
</dbReference>
<keyword evidence="3" id="KW-0408">Iron</keyword>
<dbReference type="PANTHER" id="PTHR43687">
    <property type="entry name" value="ADENYLYLSULFATE REDUCTASE, BETA SUBUNIT"/>
    <property type="match status" value="1"/>
</dbReference>
<dbReference type="InterPro" id="IPR050572">
    <property type="entry name" value="Fe-S_Ferredoxin"/>
</dbReference>
<dbReference type="PANTHER" id="PTHR43687:SF4">
    <property type="entry name" value="BLR5484 PROTEIN"/>
    <property type="match status" value="1"/>
</dbReference>
<keyword evidence="4" id="KW-0411">Iron-sulfur</keyword>
<dbReference type="InterPro" id="IPR017900">
    <property type="entry name" value="4Fe4S_Fe_S_CS"/>
</dbReference>
<dbReference type="Pfam" id="PF12838">
    <property type="entry name" value="Fer4_7"/>
    <property type="match status" value="1"/>
</dbReference>
<name>A0A645G8I9_9ZZZZ</name>
<evidence type="ECO:0000256" key="1">
    <source>
        <dbReference type="ARBA" id="ARBA00022485"/>
    </source>
</evidence>
<proteinExistence type="predicted"/>
<feature type="domain" description="4Fe-4S ferredoxin-type" evidence="5">
    <location>
        <begin position="32"/>
        <end position="62"/>
    </location>
</feature>